<gene>
    <name evidence="1" type="ORF">HanXRQr2_Chr04g0152501</name>
</gene>
<name>A0A9K3J609_HELAN</name>
<evidence type="ECO:0000313" key="1">
    <source>
        <dbReference type="EMBL" id="KAF5809041.1"/>
    </source>
</evidence>
<protein>
    <submittedName>
        <fullName evidence="1">Uncharacterized protein</fullName>
    </submittedName>
</protein>
<proteinExistence type="predicted"/>
<keyword evidence="2" id="KW-1185">Reference proteome</keyword>
<sequence>MYFGESRGHPHLIVCKKFQDYSLHFNVLEMLSDHSGCFVKYRLQLDELPGAFFLETVSGYCDLDVVDVVRSKEEEEENTFVVVKTPEKFVTYNVHDKSFKEILSFSRYSYEGPSIFHRYIETLSSF</sequence>
<dbReference type="AlphaFoldDB" id="A0A9K3J609"/>
<reference evidence="1" key="2">
    <citation type="submission" date="2020-06" db="EMBL/GenBank/DDBJ databases">
        <title>Helianthus annuus Genome sequencing and assembly Release 2.</title>
        <authorList>
            <person name="Gouzy J."/>
            <person name="Langlade N."/>
            <person name="Munos S."/>
        </authorList>
    </citation>
    <scope>NUCLEOTIDE SEQUENCE</scope>
    <source>
        <tissue evidence="1">Leaves</tissue>
    </source>
</reference>
<organism evidence="1 2">
    <name type="scientific">Helianthus annuus</name>
    <name type="common">Common sunflower</name>
    <dbReference type="NCBI Taxonomy" id="4232"/>
    <lineage>
        <taxon>Eukaryota</taxon>
        <taxon>Viridiplantae</taxon>
        <taxon>Streptophyta</taxon>
        <taxon>Embryophyta</taxon>
        <taxon>Tracheophyta</taxon>
        <taxon>Spermatophyta</taxon>
        <taxon>Magnoliopsida</taxon>
        <taxon>eudicotyledons</taxon>
        <taxon>Gunneridae</taxon>
        <taxon>Pentapetalae</taxon>
        <taxon>asterids</taxon>
        <taxon>campanulids</taxon>
        <taxon>Asterales</taxon>
        <taxon>Asteraceae</taxon>
        <taxon>Asteroideae</taxon>
        <taxon>Heliantheae alliance</taxon>
        <taxon>Heliantheae</taxon>
        <taxon>Helianthus</taxon>
    </lineage>
</organism>
<dbReference type="EMBL" id="MNCJ02000319">
    <property type="protein sequence ID" value="KAF5809041.1"/>
    <property type="molecule type" value="Genomic_DNA"/>
</dbReference>
<comment type="caution">
    <text evidence="1">The sequence shown here is derived from an EMBL/GenBank/DDBJ whole genome shotgun (WGS) entry which is preliminary data.</text>
</comment>
<evidence type="ECO:0000313" key="2">
    <source>
        <dbReference type="Proteomes" id="UP000215914"/>
    </source>
</evidence>
<accession>A0A9K3J609</accession>
<dbReference type="Proteomes" id="UP000215914">
    <property type="component" value="Unassembled WGS sequence"/>
</dbReference>
<dbReference type="Gramene" id="mRNA:HanXRQr2_Chr04g0152501">
    <property type="protein sequence ID" value="CDS:HanXRQr2_Chr04g0152501.1"/>
    <property type="gene ID" value="HanXRQr2_Chr04g0152501"/>
</dbReference>
<reference evidence="1" key="1">
    <citation type="journal article" date="2017" name="Nature">
        <title>The sunflower genome provides insights into oil metabolism, flowering and Asterid evolution.</title>
        <authorList>
            <person name="Badouin H."/>
            <person name="Gouzy J."/>
            <person name="Grassa C.J."/>
            <person name="Murat F."/>
            <person name="Staton S.E."/>
            <person name="Cottret L."/>
            <person name="Lelandais-Briere C."/>
            <person name="Owens G.L."/>
            <person name="Carrere S."/>
            <person name="Mayjonade B."/>
            <person name="Legrand L."/>
            <person name="Gill N."/>
            <person name="Kane N.C."/>
            <person name="Bowers J.E."/>
            <person name="Hubner S."/>
            <person name="Bellec A."/>
            <person name="Berard A."/>
            <person name="Berges H."/>
            <person name="Blanchet N."/>
            <person name="Boniface M.C."/>
            <person name="Brunel D."/>
            <person name="Catrice O."/>
            <person name="Chaidir N."/>
            <person name="Claudel C."/>
            <person name="Donnadieu C."/>
            <person name="Faraut T."/>
            <person name="Fievet G."/>
            <person name="Helmstetter N."/>
            <person name="King M."/>
            <person name="Knapp S.J."/>
            <person name="Lai Z."/>
            <person name="Le Paslier M.C."/>
            <person name="Lippi Y."/>
            <person name="Lorenzon L."/>
            <person name="Mandel J.R."/>
            <person name="Marage G."/>
            <person name="Marchand G."/>
            <person name="Marquand E."/>
            <person name="Bret-Mestries E."/>
            <person name="Morien E."/>
            <person name="Nambeesan S."/>
            <person name="Nguyen T."/>
            <person name="Pegot-Espagnet P."/>
            <person name="Pouilly N."/>
            <person name="Raftis F."/>
            <person name="Sallet E."/>
            <person name="Schiex T."/>
            <person name="Thomas J."/>
            <person name="Vandecasteele C."/>
            <person name="Vares D."/>
            <person name="Vear F."/>
            <person name="Vautrin S."/>
            <person name="Crespi M."/>
            <person name="Mangin B."/>
            <person name="Burke J.M."/>
            <person name="Salse J."/>
            <person name="Munos S."/>
            <person name="Vincourt P."/>
            <person name="Rieseberg L.H."/>
            <person name="Langlade N.B."/>
        </authorList>
    </citation>
    <scope>NUCLEOTIDE SEQUENCE</scope>
    <source>
        <tissue evidence="1">Leaves</tissue>
    </source>
</reference>